<protein>
    <submittedName>
        <fullName evidence="1">Cytosine permease</fullName>
    </submittedName>
</protein>
<organism evidence="1 2">
    <name type="scientific">Streptomyces citrinus</name>
    <dbReference type="NCBI Taxonomy" id="3118173"/>
    <lineage>
        <taxon>Bacteria</taxon>
        <taxon>Bacillati</taxon>
        <taxon>Actinomycetota</taxon>
        <taxon>Actinomycetes</taxon>
        <taxon>Kitasatosporales</taxon>
        <taxon>Streptomycetaceae</taxon>
        <taxon>Streptomyces</taxon>
    </lineage>
</organism>
<proteinExistence type="predicted"/>
<sequence>MRADPERPFPVERLGAEPVPADRRHGRPWSLFTLWFGANVQFATLSVGALATSVFGLDLLPAVLAIITGTLLSSALVGLFSTRGPLTGVLQLVQSRGPFGRLGNLPSAAFTVVNGVGWCVVDSLLGIFILRDLTGMGFGPALAVMAVAQMGVAVVGYRLIHTVERGLAVLLVVVFAVMSVYGFGEARAAAPVAPADGSTAAFLLVVAVTAARVLGWSAYASDYSRYLPATSRPRRVFLAAGGGSAVAGVWIGALGAALGTAGALDDPSHMVSGLLPHALGTVVLLSLLLSTLASTVIDLYSGAMAALVAGFTIPRWVSVLVVGSLGTALAWYAGHGDFATHLNDFLLMTGYWLAPWAAVMIAAYWGRGRRNVADPYDPGHRFGAGLPCVALALAVEIPFMNQSLYTGPLAAAHPALGPFGLFVGFAVAGAAYTAATALRRPAPAAPGRPPVSDTSSGTSPDTFSDELRSTR</sequence>
<dbReference type="EMBL" id="CP146022">
    <property type="protein sequence ID" value="WWQ62610.1"/>
    <property type="molecule type" value="Genomic_DNA"/>
</dbReference>
<reference evidence="1" key="1">
    <citation type="journal article" date="2025" name="Int. J. Syst. Evol. Microbiol.">
        <title>Streptomyces citrinus sp. nov., with yellow diffusible pigment.</title>
        <authorList>
            <person name="He Y."/>
            <person name="Yang E."/>
            <person name="Xu J."/>
            <person name="Sun Y."/>
            <person name="Sun L."/>
        </authorList>
    </citation>
    <scope>NUCLEOTIDE SEQUENCE</scope>
    <source>
        <strain evidence="1">Q6</strain>
    </source>
</reference>
<evidence type="ECO:0000313" key="1">
    <source>
        <dbReference type="EMBL" id="WWQ62610.1"/>
    </source>
</evidence>
<evidence type="ECO:0000313" key="2">
    <source>
        <dbReference type="Proteomes" id="UP001432251"/>
    </source>
</evidence>
<accession>A0ACD5A6C6</accession>
<dbReference type="Proteomes" id="UP001432251">
    <property type="component" value="Chromosome"/>
</dbReference>
<keyword evidence="2" id="KW-1185">Reference proteome</keyword>
<gene>
    <name evidence="1" type="ORF">V2W30_04020</name>
</gene>
<name>A0ACD5A6C6_9ACTN</name>